<accession>A0A0F9ADG7</accession>
<comment type="caution">
    <text evidence="1">The sequence shown here is derived from an EMBL/GenBank/DDBJ whole genome shotgun (WGS) entry which is preliminary data.</text>
</comment>
<protein>
    <submittedName>
        <fullName evidence="1">Uncharacterized protein</fullName>
    </submittedName>
</protein>
<dbReference type="EMBL" id="LAZR01058268">
    <property type="protein sequence ID" value="KKK70266.1"/>
    <property type="molecule type" value="Genomic_DNA"/>
</dbReference>
<proteinExistence type="predicted"/>
<dbReference type="AlphaFoldDB" id="A0A0F9ADG7"/>
<name>A0A0F9ADG7_9ZZZZ</name>
<gene>
    <name evidence="1" type="ORF">LCGC14_2925710</name>
</gene>
<reference evidence="1" key="1">
    <citation type="journal article" date="2015" name="Nature">
        <title>Complex archaea that bridge the gap between prokaryotes and eukaryotes.</title>
        <authorList>
            <person name="Spang A."/>
            <person name="Saw J.H."/>
            <person name="Jorgensen S.L."/>
            <person name="Zaremba-Niedzwiedzka K."/>
            <person name="Martijn J."/>
            <person name="Lind A.E."/>
            <person name="van Eijk R."/>
            <person name="Schleper C."/>
            <person name="Guy L."/>
            <person name="Ettema T.J."/>
        </authorList>
    </citation>
    <scope>NUCLEOTIDE SEQUENCE</scope>
</reference>
<organism evidence="1">
    <name type="scientific">marine sediment metagenome</name>
    <dbReference type="NCBI Taxonomy" id="412755"/>
    <lineage>
        <taxon>unclassified sequences</taxon>
        <taxon>metagenomes</taxon>
        <taxon>ecological metagenomes</taxon>
    </lineage>
</organism>
<sequence length="88" mass="10290">MSFTQVKCDNCGVSVIFDEDPYNNPIATRYWKSTYEKPEKSLFIVQRKIPSQNKKGKITYQIFNEHILQIYCGVKCGLEEYELTKKAT</sequence>
<evidence type="ECO:0000313" key="1">
    <source>
        <dbReference type="EMBL" id="KKK70266.1"/>
    </source>
</evidence>